<evidence type="ECO:0000256" key="1">
    <source>
        <dbReference type="ARBA" id="ARBA00022448"/>
    </source>
</evidence>
<feature type="domain" description="Cytochrome c" evidence="8">
    <location>
        <begin position="55"/>
        <end position="136"/>
    </location>
</feature>
<sequence>MKLKTWLGILTAVVAVFTVQAQDMSDEAIKERIKPLGTVHIAGAEAQAAAGAGAGGAKSGEDVYNQACMACHGAGVLGAPKLQVAADWQPRIDARGLDGIWQNALNGINAMPPRGACGNCSDDEIKAAIEYMVEGI</sequence>
<dbReference type="Proteomes" id="UP001142810">
    <property type="component" value="Unassembled WGS sequence"/>
</dbReference>
<evidence type="ECO:0000259" key="8">
    <source>
        <dbReference type="PROSITE" id="PS51007"/>
    </source>
</evidence>
<feature type="chain" id="PRO_5046901207" evidence="7">
    <location>
        <begin position="22"/>
        <end position="136"/>
    </location>
</feature>
<keyword evidence="1" id="KW-0813">Transport</keyword>
<keyword evidence="3 6" id="KW-0479">Metal-binding</keyword>
<name>A0ABT3PAX3_9ALTE</name>
<dbReference type="InterPro" id="IPR009056">
    <property type="entry name" value="Cyt_c-like_dom"/>
</dbReference>
<evidence type="ECO:0000313" key="10">
    <source>
        <dbReference type="Proteomes" id="UP001142810"/>
    </source>
</evidence>
<evidence type="ECO:0000256" key="2">
    <source>
        <dbReference type="ARBA" id="ARBA00022617"/>
    </source>
</evidence>
<reference evidence="9" key="1">
    <citation type="submission" date="2022-11" db="EMBL/GenBank/DDBJ databases">
        <title>Alteromonas sp. nov., isolated from sea water of the Qingdao.</title>
        <authorList>
            <person name="Wang Q."/>
        </authorList>
    </citation>
    <scope>NUCLEOTIDE SEQUENCE</scope>
    <source>
        <strain evidence="9">ASW11-7</strain>
    </source>
</reference>
<dbReference type="Gene3D" id="1.10.760.10">
    <property type="entry name" value="Cytochrome c-like domain"/>
    <property type="match status" value="1"/>
</dbReference>
<dbReference type="RefSeq" id="WP_265618818.1">
    <property type="nucleotide sequence ID" value="NZ_JAPFRD010000013.1"/>
</dbReference>
<dbReference type="InterPro" id="IPR036909">
    <property type="entry name" value="Cyt_c-like_dom_sf"/>
</dbReference>
<evidence type="ECO:0000256" key="7">
    <source>
        <dbReference type="SAM" id="SignalP"/>
    </source>
</evidence>
<evidence type="ECO:0000256" key="3">
    <source>
        <dbReference type="ARBA" id="ARBA00022723"/>
    </source>
</evidence>
<keyword evidence="5 6" id="KW-0408">Iron</keyword>
<organism evidence="9 10">
    <name type="scientific">Alteromonas aquimaris</name>
    <dbReference type="NCBI Taxonomy" id="2998417"/>
    <lineage>
        <taxon>Bacteria</taxon>
        <taxon>Pseudomonadati</taxon>
        <taxon>Pseudomonadota</taxon>
        <taxon>Gammaproteobacteria</taxon>
        <taxon>Alteromonadales</taxon>
        <taxon>Alteromonadaceae</taxon>
        <taxon>Alteromonas/Salinimonas group</taxon>
        <taxon>Alteromonas</taxon>
    </lineage>
</organism>
<protein>
    <submittedName>
        <fullName evidence="9">C-type cytochrome</fullName>
    </submittedName>
</protein>
<dbReference type="PRINTS" id="PR00607">
    <property type="entry name" value="CYTCHROMECIE"/>
</dbReference>
<dbReference type="SUPFAM" id="SSF46626">
    <property type="entry name" value="Cytochrome c"/>
    <property type="match status" value="1"/>
</dbReference>
<dbReference type="PANTHER" id="PTHR40942:SF4">
    <property type="entry name" value="CYTOCHROME C5"/>
    <property type="match status" value="1"/>
</dbReference>
<accession>A0ABT3PAX3</accession>
<proteinExistence type="predicted"/>
<evidence type="ECO:0000313" key="9">
    <source>
        <dbReference type="EMBL" id="MCW8109931.1"/>
    </source>
</evidence>
<keyword evidence="10" id="KW-1185">Reference proteome</keyword>
<dbReference type="InterPro" id="IPR002323">
    <property type="entry name" value="Cyt_CIE"/>
</dbReference>
<evidence type="ECO:0000256" key="5">
    <source>
        <dbReference type="ARBA" id="ARBA00023004"/>
    </source>
</evidence>
<dbReference type="Pfam" id="PF13442">
    <property type="entry name" value="Cytochrome_CBB3"/>
    <property type="match status" value="1"/>
</dbReference>
<dbReference type="PANTHER" id="PTHR40942">
    <property type="match status" value="1"/>
</dbReference>
<comment type="caution">
    <text evidence="9">The sequence shown here is derived from an EMBL/GenBank/DDBJ whole genome shotgun (WGS) entry which is preliminary data.</text>
</comment>
<feature type="signal peptide" evidence="7">
    <location>
        <begin position="1"/>
        <end position="21"/>
    </location>
</feature>
<keyword evidence="2 6" id="KW-0349">Heme</keyword>
<dbReference type="EMBL" id="JAPFRD010000013">
    <property type="protein sequence ID" value="MCW8109931.1"/>
    <property type="molecule type" value="Genomic_DNA"/>
</dbReference>
<evidence type="ECO:0000256" key="6">
    <source>
        <dbReference type="PROSITE-ProRule" id="PRU00433"/>
    </source>
</evidence>
<dbReference type="PROSITE" id="PS51007">
    <property type="entry name" value="CYTC"/>
    <property type="match status" value="1"/>
</dbReference>
<evidence type="ECO:0000256" key="4">
    <source>
        <dbReference type="ARBA" id="ARBA00022982"/>
    </source>
</evidence>
<keyword evidence="4" id="KW-0249">Electron transport</keyword>
<gene>
    <name evidence="9" type="ORF">OPS25_15605</name>
</gene>
<keyword evidence="7" id="KW-0732">Signal</keyword>